<dbReference type="InterPro" id="IPR000916">
    <property type="entry name" value="Bet_v_I/MLP"/>
</dbReference>
<keyword evidence="2" id="KW-0568">Pathogenesis-related protein</keyword>
<dbReference type="Pfam" id="PF00407">
    <property type="entry name" value="Bet_v_1"/>
    <property type="match status" value="1"/>
</dbReference>
<evidence type="ECO:0000256" key="2">
    <source>
        <dbReference type="RuleBase" id="RU000409"/>
    </source>
</evidence>
<keyword evidence="2" id="KW-0611">Plant defense</keyword>
<reference evidence="4" key="2">
    <citation type="submission" date="2023-05" db="EMBL/GenBank/DDBJ databases">
        <authorList>
            <person name="Schelkunov M.I."/>
        </authorList>
    </citation>
    <scope>NUCLEOTIDE SEQUENCE</scope>
    <source>
        <strain evidence="4">Hsosn_3</strain>
        <tissue evidence="4">Leaf</tissue>
    </source>
</reference>
<dbReference type="EMBL" id="JAUIZM010000004">
    <property type="protein sequence ID" value="KAK1390430.1"/>
    <property type="molecule type" value="Genomic_DNA"/>
</dbReference>
<name>A0AAD8IQV2_9APIA</name>
<protein>
    <submittedName>
        <fullName evidence="4">Major allergen Dau c 1</fullName>
    </submittedName>
</protein>
<reference evidence="4" key="1">
    <citation type="submission" date="2023-02" db="EMBL/GenBank/DDBJ databases">
        <title>Genome of toxic invasive species Heracleum sosnowskyi carries increased number of genes despite the absence of recent whole-genome duplications.</title>
        <authorList>
            <person name="Schelkunov M."/>
            <person name="Shtratnikova V."/>
            <person name="Makarenko M."/>
            <person name="Klepikova A."/>
            <person name="Omelchenko D."/>
            <person name="Novikova G."/>
            <person name="Obukhova E."/>
            <person name="Bogdanov V."/>
            <person name="Penin A."/>
            <person name="Logacheva M."/>
        </authorList>
    </citation>
    <scope>NUCLEOTIDE SEQUENCE</scope>
    <source>
        <strain evidence="4">Hsosn_3</strain>
        <tissue evidence="4">Leaf</tissue>
    </source>
</reference>
<dbReference type="InterPro" id="IPR050279">
    <property type="entry name" value="Plant_def-hormone_signal"/>
</dbReference>
<evidence type="ECO:0000313" key="4">
    <source>
        <dbReference type="EMBL" id="KAK1390427.1"/>
    </source>
</evidence>
<organism evidence="4 7">
    <name type="scientific">Heracleum sosnowskyi</name>
    <dbReference type="NCBI Taxonomy" id="360622"/>
    <lineage>
        <taxon>Eukaryota</taxon>
        <taxon>Viridiplantae</taxon>
        <taxon>Streptophyta</taxon>
        <taxon>Embryophyta</taxon>
        <taxon>Tracheophyta</taxon>
        <taxon>Spermatophyta</taxon>
        <taxon>Magnoliopsida</taxon>
        <taxon>eudicotyledons</taxon>
        <taxon>Gunneridae</taxon>
        <taxon>Pentapetalae</taxon>
        <taxon>asterids</taxon>
        <taxon>campanulids</taxon>
        <taxon>Apiales</taxon>
        <taxon>Apiaceae</taxon>
        <taxon>Apioideae</taxon>
        <taxon>apioid superclade</taxon>
        <taxon>Tordylieae</taxon>
        <taxon>Tordyliinae</taxon>
        <taxon>Heracleum</taxon>
    </lineage>
</organism>
<dbReference type="SUPFAM" id="SSF55961">
    <property type="entry name" value="Bet v1-like"/>
    <property type="match status" value="1"/>
</dbReference>
<gene>
    <name evidence="4" type="ORF">POM88_018605</name>
    <name evidence="5" type="ORF">POM88_018608</name>
    <name evidence="6" type="ORF">POM88_018611</name>
</gene>
<evidence type="ECO:0000256" key="1">
    <source>
        <dbReference type="ARBA" id="ARBA00009744"/>
    </source>
</evidence>
<dbReference type="GO" id="GO:0009738">
    <property type="term" value="P:abscisic acid-activated signaling pathway"/>
    <property type="evidence" value="ECO:0007669"/>
    <property type="project" value="InterPro"/>
</dbReference>
<evidence type="ECO:0000313" key="7">
    <source>
        <dbReference type="Proteomes" id="UP001237642"/>
    </source>
</evidence>
<accession>A0AAD8IQV2</accession>
<dbReference type="EMBL" id="JAUIZM010000004">
    <property type="protein sequence ID" value="KAK1390433.1"/>
    <property type="molecule type" value="Genomic_DNA"/>
</dbReference>
<dbReference type="FunFam" id="3.30.530.20:FF:000007">
    <property type="entry name" value="Major pollen allergen Bet v 1-A"/>
    <property type="match status" value="1"/>
</dbReference>
<dbReference type="PRINTS" id="PR00634">
    <property type="entry name" value="BETALLERGEN"/>
</dbReference>
<evidence type="ECO:0000313" key="5">
    <source>
        <dbReference type="EMBL" id="KAK1390430.1"/>
    </source>
</evidence>
<dbReference type="Gene3D" id="3.30.530.20">
    <property type="match status" value="1"/>
</dbReference>
<dbReference type="GO" id="GO:0006952">
    <property type="term" value="P:defense response"/>
    <property type="evidence" value="ECO:0007669"/>
    <property type="project" value="UniProtKB-KW"/>
</dbReference>
<dbReference type="GO" id="GO:0038023">
    <property type="term" value="F:signaling receptor activity"/>
    <property type="evidence" value="ECO:0007669"/>
    <property type="project" value="InterPro"/>
</dbReference>
<dbReference type="PROSITE" id="PS00451">
    <property type="entry name" value="PATHOGENESIS_BETVI"/>
    <property type="match status" value="1"/>
</dbReference>
<dbReference type="AlphaFoldDB" id="A0AAD8IQV2"/>
<dbReference type="GO" id="GO:0010427">
    <property type="term" value="F:abscisic acid binding"/>
    <property type="evidence" value="ECO:0007669"/>
    <property type="project" value="InterPro"/>
</dbReference>
<keyword evidence="7" id="KW-1185">Reference proteome</keyword>
<sequence length="155" mass="16497">MGVQKSEVEATSSVSAEKLFKGLCLDIDTLLPQVLPGAIKSSETLEGDGGVGTVKLVHLGDASPFKTMKQKVDAIDKESLTYSYSIIDGDILLGFIESINNHFTAVPNADGGCTVKSTIIFNTKGDAVVPEENIKFANDQNLTVFKAVEAYLIAN</sequence>
<comment type="similarity">
    <text evidence="1 2">Belongs to the BetVI family.</text>
</comment>
<evidence type="ECO:0000313" key="6">
    <source>
        <dbReference type="EMBL" id="KAK1390433.1"/>
    </source>
</evidence>
<proteinExistence type="inferred from homology"/>
<dbReference type="InterPro" id="IPR024949">
    <property type="entry name" value="Bet_v_I_allergen"/>
</dbReference>
<dbReference type="EMBL" id="JAUIZM010000004">
    <property type="protein sequence ID" value="KAK1390427.1"/>
    <property type="molecule type" value="Genomic_DNA"/>
</dbReference>
<dbReference type="GO" id="GO:0005737">
    <property type="term" value="C:cytoplasm"/>
    <property type="evidence" value="ECO:0007669"/>
    <property type="project" value="TreeGrafter"/>
</dbReference>
<dbReference type="PANTHER" id="PTHR31213">
    <property type="entry name" value="OS08G0374000 PROTEIN-RELATED"/>
    <property type="match status" value="1"/>
</dbReference>
<dbReference type="InterPro" id="IPR023393">
    <property type="entry name" value="START-like_dom_sf"/>
</dbReference>
<evidence type="ECO:0000259" key="3">
    <source>
        <dbReference type="SMART" id="SM01037"/>
    </source>
</evidence>
<dbReference type="GO" id="GO:0005634">
    <property type="term" value="C:nucleus"/>
    <property type="evidence" value="ECO:0007669"/>
    <property type="project" value="TreeGrafter"/>
</dbReference>
<dbReference type="GO" id="GO:0004864">
    <property type="term" value="F:protein phosphatase inhibitor activity"/>
    <property type="evidence" value="ECO:0007669"/>
    <property type="project" value="InterPro"/>
</dbReference>
<dbReference type="CDD" id="cd07816">
    <property type="entry name" value="Bet_v1-like"/>
    <property type="match status" value="1"/>
</dbReference>
<dbReference type="Proteomes" id="UP001237642">
    <property type="component" value="Unassembled WGS sequence"/>
</dbReference>
<dbReference type="PANTHER" id="PTHR31213:SF55">
    <property type="entry name" value="STRESS-INDUCED PROTEIN SAM22"/>
    <property type="match status" value="1"/>
</dbReference>
<feature type="domain" description="Bet v I/Major latex protein" evidence="3">
    <location>
        <begin position="1"/>
        <end position="155"/>
    </location>
</feature>
<dbReference type="SMART" id="SM01037">
    <property type="entry name" value="Bet_v_1"/>
    <property type="match status" value="1"/>
</dbReference>
<comment type="caution">
    <text evidence="4">The sequence shown here is derived from an EMBL/GenBank/DDBJ whole genome shotgun (WGS) entry which is preliminary data.</text>
</comment>